<name>A0A7X2ZAD8_9BACL</name>
<evidence type="ECO:0000256" key="2">
    <source>
        <dbReference type="ARBA" id="ARBA00022729"/>
    </source>
</evidence>
<keyword evidence="5" id="KW-1185">Reference proteome</keyword>
<dbReference type="EMBL" id="WNZX01000008">
    <property type="protein sequence ID" value="MUG71269.1"/>
    <property type="molecule type" value="Genomic_DNA"/>
</dbReference>
<dbReference type="PANTHER" id="PTHR30483">
    <property type="entry name" value="LEUCINE-SPECIFIC-BINDING PROTEIN"/>
    <property type="match status" value="1"/>
</dbReference>
<protein>
    <submittedName>
        <fullName evidence="4">ABC transporter substrate-binding protein</fullName>
    </submittedName>
</protein>
<evidence type="ECO:0000259" key="3">
    <source>
        <dbReference type="Pfam" id="PF13458"/>
    </source>
</evidence>
<dbReference type="PANTHER" id="PTHR30483:SF6">
    <property type="entry name" value="PERIPLASMIC BINDING PROTEIN OF ABC TRANSPORTER FOR NATURAL AMINO ACIDS"/>
    <property type="match status" value="1"/>
</dbReference>
<dbReference type="InterPro" id="IPR028081">
    <property type="entry name" value="Leu-bd"/>
</dbReference>
<dbReference type="Gene3D" id="3.40.50.2300">
    <property type="match status" value="2"/>
</dbReference>
<organism evidence="4 5">
    <name type="scientific">Paenibacillus validus</name>
    <dbReference type="NCBI Taxonomy" id="44253"/>
    <lineage>
        <taxon>Bacteria</taxon>
        <taxon>Bacillati</taxon>
        <taxon>Bacillota</taxon>
        <taxon>Bacilli</taxon>
        <taxon>Bacillales</taxon>
        <taxon>Paenibacillaceae</taxon>
        <taxon>Paenibacillus</taxon>
    </lineage>
</organism>
<feature type="domain" description="Leucine-binding protein" evidence="3">
    <location>
        <begin position="70"/>
        <end position="410"/>
    </location>
</feature>
<sequence>MGRYLPDWSQLNKKISSVERVVYVKKSKRKGAGLLVSCLAMALIVSACGSSSSSTTASSGGSAQSGSAKPIKIGVSTEATGGSAEASVNIYQGVQIATDMINEKGGVKGRPIELVVRDTEENPTRGVSIIRDFSQKENVLAGIGGYFSTVMLAQTPVIKEEKLPFVVATSNVPESVTNGMPWTFGVRMNAEVTARYALKFMEKNLNASKVAILHESGGYGKGAVSAMTKALEEVGKKPVAVESFNLKDQDMTAQVTRARDAGADVIYLFGIGAPNGYVLKSMDKIGWKVPVIGETGMAALGVNEVGGALATGTFAIQTANFTSEQTREMSKQFLERFKSKFGHIPTTFSAAAQGFDGAMLIFKALESVDLTDDVKKDREALKDALENNAGPYSGVIRDWDKAFSKDNHDAIDINSYVMNMWKDGVIVKSDKQ</sequence>
<gene>
    <name evidence="4" type="ORF">GNP93_11320</name>
</gene>
<dbReference type="Proteomes" id="UP000450917">
    <property type="component" value="Unassembled WGS sequence"/>
</dbReference>
<accession>A0A7X2ZAD8</accession>
<keyword evidence="2" id="KW-0732">Signal</keyword>
<reference evidence="4 5" key="1">
    <citation type="submission" date="2019-11" db="EMBL/GenBank/DDBJ databases">
        <title>Draft genome sequences of five Paenibacillus species of dairy origin.</title>
        <authorList>
            <person name="Olajide A.M."/>
            <person name="Chen S."/>
            <person name="Lapointe G."/>
        </authorList>
    </citation>
    <scope>NUCLEOTIDE SEQUENCE [LARGE SCALE GENOMIC DNA]</scope>
    <source>
        <strain evidence="4 5">2CS3</strain>
    </source>
</reference>
<comment type="similarity">
    <text evidence="1">Belongs to the leucine-binding protein family.</text>
</comment>
<proteinExistence type="inferred from homology"/>
<evidence type="ECO:0000256" key="1">
    <source>
        <dbReference type="ARBA" id="ARBA00010062"/>
    </source>
</evidence>
<dbReference type="SUPFAM" id="SSF53822">
    <property type="entry name" value="Periplasmic binding protein-like I"/>
    <property type="match status" value="1"/>
</dbReference>
<dbReference type="InterPro" id="IPR028082">
    <property type="entry name" value="Peripla_BP_I"/>
</dbReference>
<comment type="caution">
    <text evidence="4">The sequence shown here is derived from an EMBL/GenBank/DDBJ whole genome shotgun (WGS) entry which is preliminary data.</text>
</comment>
<evidence type="ECO:0000313" key="5">
    <source>
        <dbReference type="Proteomes" id="UP000450917"/>
    </source>
</evidence>
<dbReference type="AlphaFoldDB" id="A0A7X2ZAD8"/>
<dbReference type="InterPro" id="IPR051010">
    <property type="entry name" value="BCAA_transport"/>
</dbReference>
<dbReference type="CDD" id="cd06335">
    <property type="entry name" value="PBP1_ABC_ligand_binding-like"/>
    <property type="match status" value="1"/>
</dbReference>
<evidence type="ECO:0000313" key="4">
    <source>
        <dbReference type="EMBL" id="MUG71269.1"/>
    </source>
</evidence>
<dbReference type="Pfam" id="PF13458">
    <property type="entry name" value="Peripla_BP_6"/>
    <property type="match status" value="1"/>
</dbReference>